<feature type="signal peptide" evidence="2">
    <location>
        <begin position="1"/>
        <end position="25"/>
    </location>
</feature>
<dbReference type="AlphaFoldDB" id="A0A376L143"/>
<organism evidence="3 4">
    <name type="scientific">Escherichia coli</name>
    <dbReference type="NCBI Taxonomy" id="562"/>
    <lineage>
        <taxon>Bacteria</taxon>
        <taxon>Pseudomonadati</taxon>
        <taxon>Pseudomonadota</taxon>
        <taxon>Gammaproteobacteria</taxon>
        <taxon>Enterobacterales</taxon>
        <taxon>Enterobacteriaceae</taxon>
        <taxon>Escherichia</taxon>
    </lineage>
</organism>
<gene>
    <name evidence="3" type="primary">yaiW</name>
    <name evidence="3" type="ORF">NCTC10418_05701</name>
</gene>
<evidence type="ECO:0000313" key="4">
    <source>
        <dbReference type="Proteomes" id="UP000255460"/>
    </source>
</evidence>
<keyword evidence="2" id="KW-0732">Signal</keyword>
<dbReference type="Proteomes" id="UP000255460">
    <property type="component" value="Unassembled WGS sequence"/>
</dbReference>
<dbReference type="EMBL" id="UFZQ01000001">
    <property type="protein sequence ID" value="STE88010.1"/>
    <property type="molecule type" value="Genomic_DNA"/>
</dbReference>
<reference evidence="3 4" key="1">
    <citation type="submission" date="2018-06" db="EMBL/GenBank/DDBJ databases">
        <authorList>
            <consortium name="Pathogen Informatics"/>
            <person name="Doyle S."/>
        </authorList>
    </citation>
    <scope>NUCLEOTIDE SEQUENCE [LARGE SCALE GENOMIC DNA]</scope>
    <source>
        <strain evidence="3 4">NCTC10418</strain>
    </source>
</reference>
<evidence type="ECO:0000256" key="2">
    <source>
        <dbReference type="SAM" id="SignalP"/>
    </source>
</evidence>
<name>A0A376L143_ECOLX</name>
<feature type="region of interest" description="Disordered" evidence="1">
    <location>
        <begin position="25"/>
        <end position="64"/>
    </location>
</feature>
<sequence length="64" mass="7127">MSRVNHLSSLSLLAVLVLAGCSSQAPQPLKKGEKSDRCSERRAAEDACERERPRCLGERSRHHL</sequence>
<evidence type="ECO:0000313" key="3">
    <source>
        <dbReference type="EMBL" id="STE88010.1"/>
    </source>
</evidence>
<feature type="compositionally biased region" description="Basic and acidic residues" evidence="1">
    <location>
        <begin position="30"/>
        <end position="64"/>
    </location>
</feature>
<evidence type="ECO:0000256" key="1">
    <source>
        <dbReference type="SAM" id="MobiDB-lite"/>
    </source>
</evidence>
<protein>
    <submittedName>
        <fullName evidence="3">Lipoprotein</fullName>
    </submittedName>
</protein>
<feature type="chain" id="PRO_5016862585" evidence="2">
    <location>
        <begin position="26"/>
        <end position="64"/>
    </location>
</feature>
<accession>A0A376L143</accession>
<keyword evidence="3" id="KW-0449">Lipoprotein</keyword>
<proteinExistence type="predicted"/>
<dbReference type="PROSITE" id="PS51257">
    <property type="entry name" value="PROKAR_LIPOPROTEIN"/>
    <property type="match status" value="1"/>
</dbReference>